<feature type="transmembrane region" description="Helical" evidence="1">
    <location>
        <begin position="12"/>
        <end position="33"/>
    </location>
</feature>
<keyword evidence="1" id="KW-0812">Transmembrane</keyword>
<organism evidence="2 3">
    <name type="scientific">Obba rivulosa</name>
    <dbReference type="NCBI Taxonomy" id="1052685"/>
    <lineage>
        <taxon>Eukaryota</taxon>
        <taxon>Fungi</taxon>
        <taxon>Dikarya</taxon>
        <taxon>Basidiomycota</taxon>
        <taxon>Agaricomycotina</taxon>
        <taxon>Agaricomycetes</taxon>
        <taxon>Polyporales</taxon>
        <taxon>Gelatoporiaceae</taxon>
        <taxon>Obba</taxon>
    </lineage>
</organism>
<evidence type="ECO:0000313" key="3">
    <source>
        <dbReference type="Proteomes" id="UP000250043"/>
    </source>
</evidence>
<keyword evidence="3" id="KW-1185">Reference proteome</keyword>
<name>A0A8E2AL09_9APHY</name>
<dbReference type="OrthoDB" id="2796825at2759"/>
<evidence type="ECO:0000256" key="1">
    <source>
        <dbReference type="SAM" id="Phobius"/>
    </source>
</evidence>
<gene>
    <name evidence="2" type="ORF">OBBRIDRAFT_808640</name>
</gene>
<accession>A0A8E2AL09</accession>
<dbReference type="AlphaFoldDB" id="A0A8E2AL09"/>
<evidence type="ECO:0000313" key="2">
    <source>
        <dbReference type="EMBL" id="OCH83912.1"/>
    </source>
</evidence>
<feature type="transmembrane region" description="Helical" evidence="1">
    <location>
        <begin position="167"/>
        <end position="188"/>
    </location>
</feature>
<proteinExistence type="predicted"/>
<dbReference type="EMBL" id="KV722767">
    <property type="protein sequence ID" value="OCH83912.1"/>
    <property type="molecule type" value="Genomic_DNA"/>
</dbReference>
<feature type="transmembrane region" description="Helical" evidence="1">
    <location>
        <begin position="101"/>
        <end position="124"/>
    </location>
</feature>
<sequence length="194" mass="21639">MSSAIDATRNSYAAALVASVAYGIYIVLAFQCIHRLWRKCAKSAILRKYVLLWSSIEFVDSQIDSAIFAAELSARLSILKDMIYTINIWVADSFMLYRASIIWGIDIIFGIPLLLFFRALGISIHPGIAYPKITWEISATGIGLLIETGKSEAAFRQISVTNFRMPFWLLSVATNVSATILIAGRLLWRRQALG</sequence>
<reference evidence="2 3" key="1">
    <citation type="submission" date="2016-07" db="EMBL/GenBank/DDBJ databases">
        <title>Draft genome of the white-rot fungus Obba rivulosa 3A-2.</title>
        <authorList>
            <consortium name="DOE Joint Genome Institute"/>
            <person name="Miettinen O."/>
            <person name="Riley R."/>
            <person name="Acob R."/>
            <person name="Barry K."/>
            <person name="Cullen D."/>
            <person name="De Vries R."/>
            <person name="Hainaut M."/>
            <person name="Hatakka A."/>
            <person name="Henrissat B."/>
            <person name="Hilden K."/>
            <person name="Kuo R."/>
            <person name="Labutti K."/>
            <person name="Lipzen A."/>
            <person name="Makela M.R."/>
            <person name="Sandor L."/>
            <person name="Spatafora J.W."/>
            <person name="Grigoriev I.V."/>
            <person name="Hibbett D.S."/>
        </authorList>
    </citation>
    <scope>NUCLEOTIDE SEQUENCE [LARGE SCALE GENOMIC DNA]</scope>
    <source>
        <strain evidence="2 3">3A-2</strain>
    </source>
</reference>
<keyword evidence="1" id="KW-0472">Membrane</keyword>
<protein>
    <submittedName>
        <fullName evidence="2">Uncharacterized protein</fullName>
    </submittedName>
</protein>
<dbReference type="Proteomes" id="UP000250043">
    <property type="component" value="Unassembled WGS sequence"/>
</dbReference>
<keyword evidence="1" id="KW-1133">Transmembrane helix</keyword>